<evidence type="ECO:0000313" key="1">
    <source>
        <dbReference type="EMBL" id="GFD60856.1"/>
    </source>
</evidence>
<name>A0A699XSE5_TANCI</name>
<dbReference type="EMBL" id="BKCJ011883525">
    <property type="protein sequence ID" value="GFD60856.1"/>
    <property type="molecule type" value="Genomic_DNA"/>
</dbReference>
<accession>A0A699XSE5</accession>
<proteinExistence type="predicted"/>
<protein>
    <submittedName>
        <fullName evidence="1">Uncharacterized protein</fullName>
    </submittedName>
</protein>
<feature type="non-terminal residue" evidence="1">
    <location>
        <position position="1"/>
    </location>
</feature>
<sequence length="54" mass="5631">GRPRAGGHQALHLRAVCAVGGIAGVLRALHGAPDSQMDVRGARLHWGADARIVR</sequence>
<comment type="caution">
    <text evidence="1">The sequence shown here is derived from an EMBL/GenBank/DDBJ whole genome shotgun (WGS) entry which is preliminary data.</text>
</comment>
<dbReference type="AlphaFoldDB" id="A0A699XSE5"/>
<organism evidence="1">
    <name type="scientific">Tanacetum cinerariifolium</name>
    <name type="common">Dalmatian daisy</name>
    <name type="synonym">Chrysanthemum cinerariifolium</name>
    <dbReference type="NCBI Taxonomy" id="118510"/>
    <lineage>
        <taxon>Eukaryota</taxon>
        <taxon>Viridiplantae</taxon>
        <taxon>Streptophyta</taxon>
        <taxon>Embryophyta</taxon>
        <taxon>Tracheophyta</taxon>
        <taxon>Spermatophyta</taxon>
        <taxon>Magnoliopsida</taxon>
        <taxon>eudicotyledons</taxon>
        <taxon>Gunneridae</taxon>
        <taxon>Pentapetalae</taxon>
        <taxon>asterids</taxon>
        <taxon>campanulids</taxon>
        <taxon>Asterales</taxon>
        <taxon>Asteraceae</taxon>
        <taxon>Asteroideae</taxon>
        <taxon>Anthemideae</taxon>
        <taxon>Anthemidinae</taxon>
        <taxon>Tanacetum</taxon>
    </lineage>
</organism>
<reference evidence="1" key="1">
    <citation type="journal article" date="2019" name="Sci. Rep.">
        <title>Draft genome of Tanacetum cinerariifolium, the natural source of mosquito coil.</title>
        <authorList>
            <person name="Yamashiro T."/>
            <person name="Shiraishi A."/>
            <person name="Satake H."/>
            <person name="Nakayama K."/>
        </authorList>
    </citation>
    <scope>NUCLEOTIDE SEQUENCE</scope>
</reference>
<gene>
    <name evidence="1" type="ORF">Tci_932825</name>
</gene>